<dbReference type="EMBL" id="PYMJ01000037">
    <property type="protein sequence ID" value="PSU45022.1"/>
    <property type="molecule type" value="Genomic_DNA"/>
</dbReference>
<reference evidence="5 6" key="1">
    <citation type="submission" date="2018-01" db="EMBL/GenBank/DDBJ databases">
        <title>Whole genome sequencing of Histamine producing bacteria.</title>
        <authorList>
            <person name="Butler K."/>
        </authorList>
    </citation>
    <scope>NUCLEOTIDE SEQUENCE [LARGE SCALE GENOMIC DNA]</scope>
    <source>
        <strain evidence="5 6">JCM 12947</strain>
    </source>
</reference>
<dbReference type="InterPro" id="IPR018060">
    <property type="entry name" value="HTH_AraC"/>
</dbReference>
<dbReference type="RefSeq" id="WP_107245102.1">
    <property type="nucleotide sequence ID" value="NZ_PYMJ01000037.1"/>
</dbReference>
<dbReference type="InterPro" id="IPR009057">
    <property type="entry name" value="Homeodomain-like_sf"/>
</dbReference>
<keyword evidence="3" id="KW-0804">Transcription</keyword>
<dbReference type="SUPFAM" id="SSF46689">
    <property type="entry name" value="Homeodomain-like"/>
    <property type="match status" value="1"/>
</dbReference>
<feature type="domain" description="HTH araC/xylS-type" evidence="4">
    <location>
        <begin position="199"/>
        <end position="282"/>
    </location>
</feature>
<evidence type="ECO:0000313" key="5">
    <source>
        <dbReference type="EMBL" id="PSU45022.1"/>
    </source>
</evidence>
<keyword evidence="6" id="KW-1185">Reference proteome</keyword>
<dbReference type="GO" id="GO:0003700">
    <property type="term" value="F:DNA-binding transcription factor activity"/>
    <property type="evidence" value="ECO:0007669"/>
    <property type="project" value="InterPro"/>
</dbReference>
<name>A0A2T3J8C3_9GAMM</name>
<keyword evidence="2" id="KW-0238">DNA-binding</keyword>
<dbReference type="Pfam" id="PF12833">
    <property type="entry name" value="HTH_18"/>
    <property type="match status" value="1"/>
</dbReference>
<evidence type="ECO:0000259" key="4">
    <source>
        <dbReference type="PROSITE" id="PS01124"/>
    </source>
</evidence>
<evidence type="ECO:0000256" key="1">
    <source>
        <dbReference type="ARBA" id="ARBA00023015"/>
    </source>
</evidence>
<dbReference type="PANTHER" id="PTHR46796">
    <property type="entry name" value="HTH-TYPE TRANSCRIPTIONAL ACTIVATOR RHAS-RELATED"/>
    <property type="match status" value="1"/>
</dbReference>
<dbReference type="InterPro" id="IPR046532">
    <property type="entry name" value="DUF6597"/>
</dbReference>
<dbReference type="PROSITE" id="PS01124">
    <property type="entry name" value="HTH_ARAC_FAMILY_2"/>
    <property type="match status" value="1"/>
</dbReference>
<dbReference type="PANTHER" id="PTHR46796:SF13">
    <property type="entry name" value="HTH-TYPE TRANSCRIPTIONAL ACTIVATOR RHAS"/>
    <property type="match status" value="1"/>
</dbReference>
<protein>
    <submittedName>
        <fullName evidence="5">AraC family transcriptional regulator</fullName>
    </submittedName>
</protein>
<gene>
    <name evidence="5" type="ORF">C9J12_24480</name>
</gene>
<dbReference type="InterPro" id="IPR050204">
    <property type="entry name" value="AraC_XylS_family_regulators"/>
</dbReference>
<evidence type="ECO:0000313" key="6">
    <source>
        <dbReference type="Proteomes" id="UP000240987"/>
    </source>
</evidence>
<dbReference type="OrthoDB" id="6592899at2"/>
<comment type="caution">
    <text evidence="5">The sequence shown here is derived from an EMBL/GenBank/DDBJ whole genome shotgun (WGS) entry which is preliminary data.</text>
</comment>
<dbReference type="Gene3D" id="1.10.10.60">
    <property type="entry name" value="Homeodomain-like"/>
    <property type="match status" value="1"/>
</dbReference>
<dbReference type="Proteomes" id="UP000240987">
    <property type="component" value="Unassembled WGS sequence"/>
</dbReference>
<dbReference type="SMART" id="SM00342">
    <property type="entry name" value="HTH_ARAC"/>
    <property type="match status" value="1"/>
</dbReference>
<accession>A0A2T3J8C3</accession>
<dbReference type="GO" id="GO:0043565">
    <property type="term" value="F:sequence-specific DNA binding"/>
    <property type="evidence" value="ECO:0007669"/>
    <property type="project" value="InterPro"/>
</dbReference>
<dbReference type="Pfam" id="PF20240">
    <property type="entry name" value="DUF6597"/>
    <property type="match status" value="1"/>
</dbReference>
<evidence type="ECO:0000256" key="3">
    <source>
        <dbReference type="ARBA" id="ARBA00023163"/>
    </source>
</evidence>
<keyword evidence="1" id="KW-0805">Transcription regulation</keyword>
<sequence>MKTWMHQPRNIDISHYVDRYWWLEVGESDSGYEPALLIPNPNANLIFTLPTQQYSYQQDQQELVGQGSHLLHLCSKAISINDQGSVIRLGIKFKAGALYALFGIEGSETQNTVTSDLSLLHPSFTLANIRQLIDTDYASAKEADQIKYSVDNVIERLDSLFSQVIQLAKEDRHSILVCDALSLLADNSSVGIETKLFCSRRTLERAFLRVTGVSIKQYEMMMRLDAVLMYIFKNVTDPKNDTRITEPDWADIAQHFGFSDQPHLIRQLKQAIGHTPNKYLNTRNLIIDVYGDFE</sequence>
<proteinExistence type="predicted"/>
<organism evidence="5 6">
    <name type="scientific">Photobacterium frigidiphilum</name>
    <dbReference type="NCBI Taxonomy" id="264736"/>
    <lineage>
        <taxon>Bacteria</taxon>
        <taxon>Pseudomonadati</taxon>
        <taxon>Pseudomonadota</taxon>
        <taxon>Gammaproteobacteria</taxon>
        <taxon>Vibrionales</taxon>
        <taxon>Vibrionaceae</taxon>
        <taxon>Photobacterium</taxon>
    </lineage>
</organism>
<dbReference type="AlphaFoldDB" id="A0A2T3J8C3"/>
<evidence type="ECO:0000256" key="2">
    <source>
        <dbReference type="ARBA" id="ARBA00023125"/>
    </source>
</evidence>